<feature type="compositionally biased region" description="Basic residues" evidence="8">
    <location>
        <begin position="36"/>
        <end position="52"/>
    </location>
</feature>
<organism evidence="10 11">
    <name type="scientific">Actinomyces lilanjuaniae</name>
    <dbReference type="NCBI Taxonomy" id="2321394"/>
    <lineage>
        <taxon>Bacteria</taxon>
        <taxon>Bacillati</taxon>
        <taxon>Actinomycetota</taxon>
        <taxon>Actinomycetes</taxon>
        <taxon>Actinomycetales</taxon>
        <taxon>Actinomycetaceae</taxon>
        <taxon>Actinomyces</taxon>
    </lineage>
</organism>
<evidence type="ECO:0000256" key="6">
    <source>
        <dbReference type="ARBA" id="ARBA00022989"/>
    </source>
</evidence>
<dbReference type="InterPro" id="IPR000522">
    <property type="entry name" value="ABC_transptr_permease_BtuC"/>
</dbReference>
<feature type="region of interest" description="Disordered" evidence="8">
    <location>
        <begin position="27"/>
        <end position="52"/>
    </location>
</feature>
<dbReference type="Gene3D" id="1.10.3470.10">
    <property type="entry name" value="ABC transporter involved in vitamin B12 uptake, BtuC"/>
    <property type="match status" value="1"/>
</dbReference>
<dbReference type="EMBL" id="CP032514">
    <property type="protein sequence ID" value="AYD90395.1"/>
    <property type="molecule type" value="Genomic_DNA"/>
</dbReference>
<evidence type="ECO:0000313" key="11">
    <source>
        <dbReference type="Proteomes" id="UP000273001"/>
    </source>
</evidence>
<evidence type="ECO:0000256" key="5">
    <source>
        <dbReference type="ARBA" id="ARBA00022692"/>
    </source>
</evidence>
<accession>A0ABN5PTV8</accession>
<evidence type="ECO:0000256" key="2">
    <source>
        <dbReference type="ARBA" id="ARBA00007935"/>
    </source>
</evidence>
<proteinExistence type="inferred from homology"/>
<keyword evidence="11" id="KW-1185">Reference proteome</keyword>
<keyword evidence="5 9" id="KW-0812">Transmembrane</keyword>
<keyword evidence="4" id="KW-1003">Cell membrane</keyword>
<keyword evidence="7 9" id="KW-0472">Membrane</keyword>
<keyword evidence="3" id="KW-0813">Transport</keyword>
<comment type="similarity">
    <text evidence="2">Belongs to the binding-protein-dependent transport system permease family. FecCD subfamily.</text>
</comment>
<evidence type="ECO:0000256" key="3">
    <source>
        <dbReference type="ARBA" id="ARBA00022448"/>
    </source>
</evidence>
<gene>
    <name evidence="10" type="ORF">D5R93_11000</name>
</gene>
<protein>
    <submittedName>
        <fullName evidence="10">Iron ABC transporter permease</fullName>
    </submittedName>
</protein>
<keyword evidence="6 9" id="KW-1133">Transmembrane helix</keyword>
<dbReference type="CDD" id="cd06550">
    <property type="entry name" value="TM_ABC_iron-siderophores_like"/>
    <property type="match status" value="1"/>
</dbReference>
<feature type="transmembrane region" description="Helical" evidence="9">
    <location>
        <begin position="332"/>
        <end position="355"/>
    </location>
</feature>
<feature type="transmembrane region" description="Helical" evidence="9">
    <location>
        <begin position="173"/>
        <end position="192"/>
    </location>
</feature>
<dbReference type="SUPFAM" id="SSF81345">
    <property type="entry name" value="ABC transporter involved in vitamin B12 uptake, BtuC"/>
    <property type="match status" value="1"/>
</dbReference>
<evidence type="ECO:0000256" key="9">
    <source>
        <dbReference type="SAM" id="Phobius"/>
    </source>
</evidence>
<evidence type="ECO:0000313" key="10">
    <source>
        <dbReference type="EMBL" id="AYD90395.1"/>
    </source>
</evidence>
<dbReference type="InterPro" id="IPR037294">
    <property type="entry name" value="ABC_BtuC-like"/>
</dbReference>
<name>A0ABN5PTV8_9ACTO</name>
<dbReference type="PANTHER" id="PTHR30472">
    <property type="entry name" value="FERRIC ENTEROBACTIN TRANSPORT SYSTEM PERMEASE PROTEIN"/>
    <property type="match status" value="1"/>
</dbReference>
<comment type="subcellular location">
    <subcellularLocation>
        <location evidence="1">Cell membrane</location>
        <topology evidence="1">Multi-pass membrane protein</topology>
    </subcellularLocation>
</comment>
<evidence type="ECO:0000256" key="4">
    <source>
        <dbReference type="ARBA" id="ARBA00022475"/>
    </source>
</evidence>
<dbReference type="PANTHER" id="PTHR30472:SF1">
    <property type="entry name" value="FE(3+) DICITRATE TRANSPORT SYSTEM PERMEASE PROTEIN FECC-RELATED"/>
    <property type="match status" value="1"/>
</dbReference>
<evidence type="ECO:0000256" key="8">
    <source>
        <dbReference type="SAM" id="MobiDB-lite"/>
    </source>
</evidence>
<feature type="transmembrane region" description="Helical" evidence="9">
    <location>
        <begin position="60"/>
        <end position="80"/>
    </location>
</feature>
<dbReference type="Proteomes" id="UP000273001">
    <property type="component" value="Chromosome"/>
</dbReference>
<feature type="transmembrane region" description="Helical" evidence="9">
    <location>
        <begin position="117"/>
        <end position="134"/>
    </location>
</feature>
<feature type="transmembrane region" description="Helical" evidence="9">
    <location>
        <begin position="278"/>
        <end position="300"/>
    </location>
</feature>
<feature type="transmembrane region" description="Helical" evidence="9">
    <location>
        <begin position="204"/>
        <end position="226"/>
    </location>
</feature>
<feature type="transmembrane region" description="Helical" evidence="9">
    <location>
        <begin position="361"/>
        <end position="382"/>
    </location>
</feature>
<sequence>MVKVVKLGVGEGRAGSGLRVGAVGAADEPLGVRPPRTARRSRDRLTRQGRRPRQARSVPFRLAVVLTALVLVAVCALVSVSVGSSALTLGEIWEYLTHPDASVYDSVIVNTLRPRRTVLGLLVGTALAVAGALMQAVTRNPLAEPGLLGVTSGASLAVVLGSWLTGATSVPEQFGLAAAGSLAATVVVYLVASLGGAAASPVRLLLVGVAFSAAASAAIQALLLSSPRTFATFRYWDAGALLRTDVPLGALAAVVAVGTLIALSCSRGLTNLSLGDDVAAALGTRVVLVRALSLVSLTLLCGAATAAAGPVGFVGLIVPLAASWLMGPHRGWIIVLSALMGPCLVLAADVVGRVISRPGEIQVGLLTAFVGSPVLLVMVLRLKDARL</sequence>
<evidence type="ECO:0000256" key="7">
    <source>
        <dbReference type="ARBA" id="ARBA00023136"/>
    </source>
</evidence>
<evidence type="ECO:0000256" key="1">
    <source>
        <dbReference type="ARBA" id="ARBA00004651"/>
    </source>
</evidence>
<dbReference type="Pfam" id="PF01032">
    <property type="entry name" value="FecCD"/>
    <property type="match status" value="1"/>
</dbReference>
<feature type="transmembrane region" description="Helical" evidence="9">
    <location>
        <begin position="146"/>
        <end position="167"/>
    </location>
</feature>
<reference evidence="10 11" key="1">
    <citation type="submission" date="2018-09" db="EMBL/GenBank/DDBJ databases">
        <authorList>
            <person name="Li J."/>
        </authorList>
    </citation>
    <scope>NUCLEOTIDE SEQUENCE [LARGE SCALE GENOMIC DNA]</scope>
    <source>
        <strain evidence="10 11">2129</strain>
    </source>
</reference>
<feature type="transmembrane region" description="Helical" evidence="9">
    <location>
        <begin position="246"/>
        <end position="266"/>
    </location>
</feature>